<dbReference type="Gene3D" id="3.40.50.620">
    <property type="entry name" value="HUPs"/>
    <property type="match status" value="1"/>
</dbReference>
<dbReference type="InterPro" id="IPR036873">
    <property type="entry name" value="Rhodanese-like_dom_sf"/>
</dbReference>
<dbReference type="InterPro" id="IPR011063">
    <property type="entry name" value="TilS/TtcA_N"/>
</dbReference>
<dbReference type="PROSITE" id="PS50206">
    <property type="entry name" value="RHODANESE_3"/>
    <property type="match status" value="1"/>
</dbReference>
<dbReference type="PANTHER" id="PTHR43686">
    <property type="entry name" value="SULFURTRANSFERASE-RELATED"/>
    <property type="match status" value="1"/>
</dbReference>
<accession>A0A1T4MVX1</accession>
<gene>
    <name evidence="2" type="ORF">SAMN02745114_01399</name>
</gene>
<evidence type="ECO:0000259" key="1">
    <source>
        <dbReference type="PROSITE" id="PS50206"/>
    </source>
</evidence>
<evidence type="ECO:0000313" key="2">
    <source>
        <dbReference type="EMBL" id="SJZ71152.1"/>
    </source>
</evidence>
<dbReference type="RefSeq" id="WP_078768872.1">
    <property type="nucleotide sequence ID" value="NZ_FUWW01000016.1"/>
</dbReference>
<dbReference type="Pfam" id="PF00581">
    <property type="entry name" value="Rhodanese"/>
    <property type="match status" value="1"/>
</dbReference>
<dbReference type="AlphaFoldDB" id="A0A1T4MVX1"/>
<protein>
    <submittedName>
        <fullName evidence="2">tRNA(Ile)-lysidine synthase TilS/MesJ</fullName>
    </submittedName>
</protein>
<dbReference type="InterPro" id="IPR001763">
    <property type="entry name" value="Rhodanese-like_dom"/>
</dbReference>
<dbReference type="InterPro" id="IPR014729">
    <property type="entry name" value="Rossmann-like_a/b/a_fold"/>
</dbReference>
<evidence type="ECO:0000313" key="3">
    <source>
        <dbReference type="Proteomes" id="UP000190657"/>
    </source>
</evidence>
<keyword evidence="3" id="KW-1185">Reference proteome</keyword>
<dbReference type="OrthoDB" id="9801054at2"/>
<dbReference type="CDD" id="cd24138">
    <property type="entry name" value="TtcA-like"/>
    <property type="match status" value="1"/>
</dbReference>
<dbReference type="Proteomes" id="UP000190657">
    <property type="component" value="Unassembled WGS sequence"/>
</dbReference>
<organism evidence="2 3">
    <name type="scientific">Eubacterium coprostanoligenes</name>
    <dbReference type="NCBI Taxonomy" id="290054"/>
    <lineage>
        <taxon>Bacteria</taxon>
        <taxon>Bacillati</taxon>
        <taxon>Bacillota</taxon>
        <taxon>Clostridia</taxon>
        <taxon>Eubacteriales</taxon>
        <taxon>Eubacteriaceae</taxon>
        <taxon>Eubacterium</taxon>
    </lineage>
</organism>
<name>A0A1T4MVX1_9FIRM</name>
<dbReference type="Pfam" id="PF01171">
    <property type="entry name" value="ATP_bind_3"/>
    <property type="match status" value="1"/>
</dbReference>
<dbReference type="SUPFAM" id="SSF52821">
    <property type="entry name" value="Rhodanese/Cell cycle control phosphatase"/>
    <property type="match status" value="1"/>
</dbReference>
<sequence length="382" mass="44244">MTKNDFSKIKEISVDEMKSLNRGDYIVVDIRDERAFAYGSINGAVNIPQNKIDEKLDTLPKDKLLIICCKNGTFSKPTAEKLREKGFCTVNLVNGYYGYMLNESEVDADRSKDVERSINKKFHKQIWSRFTAALNDYKLIEEGDKIAVCISGGKDSMLMAKLFQELKRHNKFPFEVVFLVMDPGYSPENREIIERNAELLNVPITVFESNIFESVLHIEKSPCYLCARMRRGYLYNKAKELGCNKIALGHHYDDVIETVLMGMLYGGQVQTMMPKLHSTNFEGMELIRPMYLIREDDIKRWRDYNNLHFIQCACKFTEECASDDFETTSKRQEIKNLIREMAKINPQVESNIFRSVENVNVNTVIAYKKDGVKHNFLESYDD</sequence>
<dbReference type="CDD" id="cd00158">
    <property type="entry name" value="RHOD"/>
    <property type="match status" value="1"/>
</dbReference>
<dbReference type="PANTHER" id="PTHR43686:SF1">
    <property type="entry name" value="AMINOTRAN_5 DOMAIN-CONTAINING PROTEIN"/>
    <property type="match status" value="1"/>
</dbReference>
<dbReference type="Gene3D" id="3.40.250.10">
    <property type="entry name" value="Rhodanese-like domain"/>
    <property type="match status" value="1"/>
</dbReference>
<dbReference type="SUPFAM" id="SSF52402">
    <property type="entry name" value="Adenine nucleotide alpha hydrolases-like"/>
    <property type="match status" value="1"/>
</dbReference>
<dbReference type="EMBL" id="FUWW01000016">
    <property type="protein sequence ID" value="SJZ71152.1"/>
    <property type="molecule type" value="Genomic_DNA"/>
</dbReference>
<dbReference type="SMART" id="SM00450">
    <property type="entry name" value="RHOD"/>
    <property type="match status" value="1"/>
</dbReference>
<proteinExistence type="predicted"/>
<reference evidence="3" key="1">
    <citation type="submission" date="2017-02" db="EMBL/GenBank/DDBJ databases">
        <authorList>
            <person name="Varghese N."/>
            <person name="Submissions S."/>
        </authorList>
    </citation>
    <scope>NUCLEOTIDE SEQUENCE [LARGE SCALE GENOMIC DNA]</scope>
    <source>
        <strain evidence="3">ATCC 51222</strain>
    </source>
</reference>
<dbReference type="STRING" id="290054.SAMN02745114_01399"/>
<feature type="domain" description="Rhodanese" evidence="1">
    <location>
        <begin position="21"/>
        <end position="108"/>
    </location>
</feature>